<proteinExistence type="inferred from homology"/>
<dbReference type="GO" id="GO:0006882">
    <property type="term" value="P:intracellular zinc ion homeostasis"/>
    <property type="evidence" value="ECO:0007669"/>
    <property type="project" value="TreeGrafter"/>
</dbReference>
<gene>
    <name evidence="11" type="ORF">HNR42_001258</name>
</gene>
<name>A0A841I1K9_9DEIO</name>
<comment type="subcellular location">
    <subcellularLocation>
        <location evidence="1">Cell membrane</location>
        <topology evidence="1">Multi-pass membrane protein</topology>
    </subcellularLocation>
</comment>
<keyword evidence="6 8" id="KW-1133">Transmembrane helix</keyword>
<evidence type="ECO:0000313" key="11">
    <source>
        <dbReference type="EMBL" id="MBB6097835.1"/>
    </source>
</evidence>
<dbReference type="InterPro" id="IPR050291">
    <property type="entry name" value="CDF_Transporter"/>
</dbReference>
<feature type="domain" description="Cation efflux protein transmembrane" evidence="9">
    <location>
        <begin position="7"/>
        <end position="200"/>
    </location>
</feature>
<dbReference type="InterPro" id="IPR027469">
    <property type="entry name" value="Cation_efflux_TMD_sf"/>
</dbReference>
<feature type="transmembrane region" description="Helical" evidence="8">
    <location>
        <begin position="76"/>
        <end position="95"/>
    </location>
</feature>
<evidence type="ECO:0000256" key="4">
    <source>
        <dbReference type="ARBA" id="ARBA00022475"/>
    </source>
</evidence>
<comment type="caution">
    <text evidence="11">The sequence shown here is derived from an EMBL/GenBank/DDBJ whole genome shotgun (WGS) entry which is preliminary data.</text>
</comment>
<evidence type="ECO:0000256" key="2">
    <source>
        <dbReference type="ARBA" id="ARBA00008114"/>
    </source>
</evidence>
<dbReference type="PANTHER" id="PTHR43840">
    <property type="entry name" value="MITOCHONDRIAL METAL TRANSPORTER 1-RELATED"/>
    <property type="match status" value="1"/>
</dbReference>
<keyword evidence="3" id="KW-0813">Transport</keyword>
<evidence type="ECO:0000259" key="10">
    <source>
        <dbReference type="Pfam" id="PF16916"/>
    </source>
</evidence>
<dbReference type="Proteomes" id="UP000569951">
    <property type="component" value="Unassembled WGS sequence"/>
</dbReference>
<dbReference type="EMBL" id="JACHHG010000004">
    <property type="protein sequence ID" value="MBB6097835.1"/>
    <property type="molecule type" value="Genomic_DNA"/>
</dbReference>
<dbReference type="Gene3D" id="1.20.1510.10">
    <property type="entry name" value="Cation efflux protein transmembrane domain"/>
    <property type="match status" value="1"/>
</dbReference>
<dbReference type="Pfam" id="PF16916">
    <property type="entry name" value="ZT_dimer"/>
    <property type="match status" value="1"/>
</dbReference>
<feature type="transmembrane region" description="Helical" evidence="8">
    <location>
        <begin position="107"/>
        <end position="129"/>
    </location>
</feature>
<keyword evidence="12" id="KW-1185">Reference proteome</keyword>
<sequence length="293" mass="30806">MAIRAALLSLCVGALVLALKFGAYRLTGSVALYSDALESIINVAAAAAALIALAVARRPADANHPYGHSKAEYFSAVLEGVLIVLASLSILREAVSAFREPRALEDLGLGLGLSVVASVINGLLAAYLARLGRSMRSPALQADAKHIWSDVVTSLGVLVGVGLAGLTGWSLLDPLLAGLVALNILRVGWELVRESLGGLMDQSLSADILERVRDAVAVHGAGALEAHDLRTRSAGNAVFIEFHLVVPGEMTVAEAHHICDRLEEAIKAVVENSDVMIHVEPEYKAKHKGIVVI</sequence>
<dbReference type="SUPFAM" id="SSF160240">
    <property type="entry name" value="Cation efflux protein cytoplasmic domain-like"/>
    <property type="match status" value="1"/>
</dbReference>
<dbReference type="InterPro" id="IPR036837">
    <property type="entry name" value="Cation_efflux_CTD_sf"/>
</dbReference>
<evidence type="ECO:0000256" key="3">
    <source>
        <dbReference type="ARBA" id="ARBA00022448"/>
    </source>
</evidence>
<dbReference type="GO" id="GO:0015341">
    <property type="term" value="F:zinc efflux antiporter activity"/>
    <property type="evidence" value="ECO:0007669"/>
    <property type="project" value="TreeGrafter"/>
</dbReference>
<dbReference type="NCBIfam" id="TIGR01297">
    <property type="entry name" value="CDF"/>
    <property type="match status" value="1"/>
</dbReference>
<evidence type="ECO:0000259" key="9">
    <source>
        <dbReference type="Pfam" id="PF01545"/>
    </source>
</evidence>
<organism evidence="11 12">
    <name type="scientific">Deinobacterium chartae</name>
    <dbReference type="NCBI Taxonomy" id="521158"/>
    <lineage>
        <taxon>Bacteria</taxon>
        <taxon>Thermotogati</taxon>
        <taxon>Deinococcota</taxon>
        <taxon>Deinococci</taxon>
        <taxon>Deinococcales</taxon>
        <taxon>Deinococcaceae</taxon>
        <taxon>Deinobacterium</taxon>
    </lineage>
</organism>
<evidence type="ECO:0000256" key="1">
    <source>
        <dbReference type="ARBA" id="ARBA00004651"/>
    </source>
</evidence>
<dbReference type="FunFam" id="3.30.70.1350:FF:000002">
    <property type="entry name" value="Ferrous-iron efflux pump FieF"/>
    <property type="match status" value="1"/>
</dbReference>
<dbReference type="Gene3D" id="3.30.70.1350">
    <property type="entry name" value="Cation efflux protein, cytoplasmic domain"/>
    <property type="match status" value="1"/>
</dbReference>
<protein>
    <submittedName>
        <fullName evidence="11">Cation diffusion facilitator family transporter</fullName>
    </submittedName>
</protein>
<comment type="similarity">
    <text evidence="2">Belongs to the cation diffusion facilitator (CDF) transporter (TC 2.A.4) family.</text>
</comment>
<evidence type="ECO:0000313" key="12">
    <source>
        <dbReference type="Proteomes" id="UP000569951"/>
    </source>
</evidence>
<dbReference type="RefSeq" id="WP_183985683.1">
    <property type="nucleotide sequence ID" value="NZ_JACHHG010000004.1"/>
</dbReference>
<dbReference type="GO" id="GO:0015093">
    <property type="term" value="F:ferrous iron transmembrane transporter activity"/>
    <property type="evidence" value="ECO:0007669"/>
    <property type="project" value="TreeGrafter"/>
</dbReference>
<dbReference type="GO" id="GO:0005886">
    <property type="term" value="C:plasma membrane"/>
    <property type="evidence" value="ECO:0007669"/>
    <property type="project" value="UniProtKB-SubCell"/>
</dbReference>
<dbReference type="InterPro" id="IPR027470">
    <property type="entry name" value="Cation_efflux_CTD"/>
</dbReference>
<dbReference type="SUPFAM" id="SSF161111">
    <property type="entry name" value="Cation efflux protein transmembrane domain-like"/>
    <property type="match status" value="1"/>
</dbReference>
<dbReference type="PANTHER" id="PTHR43840:SF15">
    <property type="entry name" value="MITOCHONDRIAL METAL TRANSPORTER 1-RELATED"/>
    <property type="match status" value="1"/>
</dbReference>
<dbReference type="Pfam" id="PF01545">
    <property type="entry name" value="Cation_efflux"/>
    <property type="match status" value="1"/>
</dbReference>
<accession>A0A841I1K9</accession>
<keyword evidence="5 8" id="KW-0812">Transmembrane</keyword>
<evidence type="ECO:0000256" key="7">
    <source>
        <dbReference type="ARBA" id="ARBA00023136"/>
    </source>
</evidence>
<keyword evidence="7 8" id="KW-0472">Membrane</keyword>
<evidence type="ECO:0000256" key="6">
    <source>
        <dbReference type="ARBA" id="ARBA00022989"/>
    </source>
</evidence>
<evidence type="ECO:0000256" key="8">
    <source>
        <dbReference type="SAM" id="Phobius"/>
    </source>
</evidence>
<feature type="domain" description="Cation efflux protein cytoplasmic" evidence="10">
    <location>
        <begin position="205"/>
        <end position="282"/>
    </location>
</feature>
<keyword evidence="4" id="KW-1003">Cell membrane</keyword>
<dbReference type="GO" id="GO:0015086">
    <property type="term" value="F:cadmium ion transmembrane transporter activity"/>
    <property type="evidence" value="ECO:0007669"/>
    <property type="project" value="TreeGrafter"/>
</dbReference>
<dbReference type="InterPro" id="IPR002524">
    <property type="entry name" value="Cation_efflux"/>
</dbReference>
<feature type="transmembrane region" description="Helical" evidence="8">
    <location>
        <begin position="150"/>
        <end position="169"/>
    </location>
</feature>
<dbReference type="InterPro" id="IPR058533">
    <property type="entry name" value="Cation_efflux_TM"/>
</dbReference>
<reference evidence="11 12" key="1">
    <citation type="submission" date="2020-08" db="EMBL/GenBank/DDBJ databases">
        <title>Genomic Encyclopedia of Type Strains, Phase IV (KMG-IV): sequencing the most valuable type-strain genomes for metagenomic binning, comparative biology and taxonomic classification.</title>
        <authorList>
            <person name="Goeker M."/>
        </authorList>
    </citation>
    <scope>NUCLEOTIDE SEQUENCE [LARGE SCALE GENOMIC DNA]</scope>
    <source>
        <strain evidence="11 12">DSM 21458</strain>
    </source>
</reference>
<evidence type="ECO:0000256" key="5">
    <source>
        <dbReference type="ARBA" id="ARBA00022692"/>
    </source>
</evidence>
<feature type="transmembrane region" description="Helical" evidence="8">
    <location>
        <begin position="36"/>
        <end position="56"/>
    </location>
</feature>
<dbReference type="AlphaFoldDB" id="A0A841I1K9"/>